<organism evidence="1">
    <name type="scientific">Candidatus Methanogaster sp. ANME-2c ERB4</name>
    <dbReference type="NCBI Taxonomy" id="2759911"/>
    <lineage>
        <taxon>Archaea</taxon>
        <taxon>Methanobacteriati</taxon>
        <taxon>Methanobacteriota</taxon>
        <taxon>Stenosarchaea group</taxon>
        <taxon>Methanomicrobia</taxon>
        <taxon>Methanosarcinales</taxon>
        <taxon>ANME-2 cluster</taxon>
        <taxon>Candidatus Methanogasteraceae</taxon>
        <taxon>Candidatus Methanogaster</taxon>
    </lineage>
</organism>
<protein>
    <submittedName>
        <fullName evidence="1">Uncharacterized protein</fullName>
    </submittedName>
</protein>
<accession>A0A7G9Y9Z8</accession>
<sequence>MYAVDMLDLSLQTPIHPPETDDSNEHFLFFEVCMLPAKVGEPECQPLVKAGFLDFPTYYFDESNGSLYTDIAPDPYDIEFNESLRFVIGESAIGRKSGEWSHLEPVYEVPHSFYLSYSTDLSAVGKIDVMNITRSGLLVIHFDDQNIGLAPGADWSRQVGLGGERICITNHGFLDKDTNNKTSRTHFRHNR</sequence>
<name>A0A7G9Y9Z8_9EURY</name>
<dbReference type="AlphaFoldDB" id="A0A7G9Y9Z8"/>
<proteinExistence type="predicted"/>
<evidence type="ECO:0000313" key="2">
    <source>
        <dbReference type="EMBL" id="QNO46587.1"/>
    </source>
</evidence>
<gene>
    <name evidence="2" type="ORF">DLPLDLPG_00008</name>
    <name evidence="1" type="ORF">OMIELODL_00001</name>
</gene>
<reference evidence="1" key="1">
    <citation type="submission" date="2020-06" db="EMBL/GenBank/DDBJ databases">
        <title>Unique genomic features of the anaerobic methanotrophic archaea.</title>
        <authorList>
            <person name="Chadwick G.L."/>
            <person name="Skennerton C.T."/>
            <person name="Laso-Perez R."/>
            <person name="Leu A.O."/>
            <person name="Speth D.R."/>
            <person name="Yu H."/>
            <person name="Morgan-Lang C."/>
            <person name="Hatzenpichler R."/>
            <person name="Goudeau D."/>
            <person name="Malmstrom R."/>
            <person name="Brazelton W.J."/>
            <person name="Woyke T."/>
            <person name="Hallam S.J."/>
            <person name="Tyson G.W."/>
            <person name="Wegener G."/>
            <person name="Boetius A."/>
            <person name="Orphan V."/>
        </authorList>
    </citation>
    <scope>NUCLEOTIDE SEQUENCE</scope>
</reference>
<dbReference type="EMBL" id="MT631022">
    <property type="protein sequence ID" value="QNO44832.1"/>
    <property type="molecule type" value="Genomic_DNA"/>
</dbReference>
<dbReference type="EMBL" id="MT631205">
    <property type="protein sequence ID" value="QNO46587.1"/>
    <property type="molecule type" value="Genomic_DNA"/>
</dbReference>
<evidence type="ECO:0000313" key="1">
    <source>
        <dbReference type="EMBL" id="QNO44832.1"/>
    </source>
</evidence>